<organism evidence="8 9">
    <name type="scientific">Moritella viscosa</name>
    <dbReference type="NCBI Taxonomy" id="80854"/>
    <lineage>
        <taxon>Bacteria</taxon>
        <taxon>Pseudomonadati</taxon>
        <taxon>Pseudomonadota</taxon>
        <taxon>Gammaproteobacteria</taxon>
        <taxon>Alteromonadales</taxon>
        <taxon>Moritellaceae</taxon>
        <taxon>Moritella</taxon>
    </lineage>
</organism>
<comment type="pathway">
    <text evidence="7">Amino-acid degradation; L-histidine degradation into L-glutamate; N-formimidoyl-L-glutamate from L-histidine: step 3/3.</text>
</comment>
<feature type="binding site" evidence="7">
    <location>
        <position position="241"/>
    </location>
    <ligand>
        <name>4-imidazolone-5-propanoate</name>
        <dbReference type="ChEBI" id="CHEBI:77893"/>
    </ligand>
</feature>
<dbReference type="Gene3D" id="3.20.20.140">
    <property type="entry name" value="Metal-dependent hydrolases"/>
    <property type="match status" value="1"/>
</dbReference>
<evidence type="ECO:0000256" key="2">
    <source>
        <dbReference type="ARBA" id="ARBA00022723"/>
    </source>
</evidence>
<dbReference type="PANTHER" id="PTHR42752">
    <property type="entry name" value="IMIDAZOLONEPROPIONASE"/>
    <property type="match status" value="1"/>
</dbReference>
<dbReference type="GO" id="GO:0008270">
    <property type="term" value="F:zinc ion binding"/>
    <property type="evidence" value="ECO:0007669"/>
    <property type="project" value="UniProtKB-UniRule"/>
</dbReference>
<keyword evidence="6 7" id="KW-0408">Iron</keyword>
<dbReference type="InterPro" id="IPR011059">
    <property type="entry name" value="Metal-dep_hydrolase_composite"/>
</dbReference>
<dbReference type="FunFam" id="3.20.20.140:FF:000007">
    <property type="entry name" value="Imidazolonepropionase"/>
    <property type="match status" value="1"/>
</dbReference>
<feature type="binding site" evidence="7">
    <location>
        <position position="318"/>
    </location>
    <ligand>
        <name>4-imidazolone-5-propanoate</name>
        <dbReference type="ChEBI" id="CHEBI:77893"/>
    </ligand>
</feature>
<feature type="binding site" evidence="7">
    <location>
        <position position="317"/>
    </location>
    <ligand>
        <name>N-formimidoyl-L-glutamate</name>
        <dbReference type="ChEBI" id="CHEBI:58928"/>
    </ligand>
</feature>
<evidence type="ECO:0000256" key="5">
    <source>
        <dbReference type="ARBA" id="ARBA00022833"/>
    </source>
</evidence>
<comment type="subcellular location">
    <subcellularLocation>
        <location evidence="7">Cytoplasm</location>
    </subcellularLocation>
</comment>
<dbReference type="KEGG" id="mvs:MVIS_2736"/>
<dbReference type="Pfam" id="PF01979">
    <property type="entry name" value="Amidohydro_1"/>
    <property type="match status" value="1"/>
</dbReference>
<feature type="binding site" evidence="7">
    <location>
        <position position="77"/>
    </location>
    <ligand>
        <name>4-imidazolone-5-propanoate</name>
        <dbReference type="ChEBI" id="CHEBI:77893"/>
    </ligand>
</feature>
<sequence length="403" mass="43696">MSLLLTNTTIVSMNQSDSDYQTQPHCFIAIAHGKIVEIGPMQQCPTADYTQIIDYQNRLITPGLIDSHTHLVFAGNRAKEFEQRLTGVPYETIAKQGGGILSTVNATRAASERQLVELALQRLSALTADGVTTIEIKSGYGLTLEDELKMLRVAKQLELHASIKVSTTLLAAHAVPPEYKDNADSYIRYVCDEIIPAAVAAKLVDSVDVFCEGIGFNLAQTKTVFEAALSYGLGIKGHTEQLSNLGGSKLAATMGATSVDHIEFLDEPGVKALAEHGTVATLLPGAFYFLRETKLPPIELLRQHNVPMALATDFNPGTSPIASLTMMMNMGCTLFRLTPEEALRGVTCHAARALGLQDSRGQIQVGYDADLAIWNIEHPAQLAYEVATPRLHSRIVNGEICHD</sequence>
<reference evidence="8 9" key="1">
    <citation type="submission" date="2016-11" db="EMBL/GenBank/DDBJ databases">
        <authorList>
            <person name="Jaros S."/>
            <person name="Januszkiewicz K."/>
            <person name="Wedrychowicz H."/>
        </authorList>
    </citation>
    <scope>NUCLEOTIDE SEQUENCE [LARGE SCALE GENOMIC DNA]</scope>
    <source>
        <strain evidence="8">NVI 5450</strain>
    </source>
</reference>
<evidence type="ECO:0000256" key="6">
    <source>
        <dbReference type="ARBA" id="ARBA00023004"/>
    </source>
</evidence>
<dbReference type="EC" id="3.5.2.7" evidence="1 7"/>
<dbReference type="PANTHER" id="PTHR42752:SF1">
    <property type="entry name" value="IMIDAZOLONEPROPIONASE-RELATED"/>
    <property type="match status" value="1"/>
</dbReference>
<dbReference type="NCBIfam" id="TIGR01224">
    <property type="entry name" value="hutI"/>
    <property type="match status" value="1"/>
</dbReference>
<dbReference type="GO" id="GO:0005506">
    <property type="term" value="F:iron ion binding"/>
    <property type="evidence" value="ECO:0007669"/>
    <property type="project" value="UniProtKB-UniRule"/>
</dbReference>
<feature type="binding site" evidence="7">
    <location>
        <position position="238"/>
    </location>
    <ligand>
        <name>Fe(3+)</name>
        <dbReference type="ChEBI" id="CHEBI:29034"/>
    </ligand>
</feature>
<dbReference type="GO" id="GO:0050480">
    <property type="term" value="F:imidazolonepropionase activity"/>
    <property type="evidence" value="ECO:0007669"/>
    <property type="project" value="UniProtKB-UniRule"/>
</dbReference>
<dbReference type="EMBL" id="FPLD01000121">
    <property type="protein sequence ID" value="SGZ15232.1"/>
    <property type="molecule type" value="Genomic_DNA"/>
</dbReference>
<evidence type="ECO:0000313" key="8">
    <source>
        <dbReference type="EMBL" id="SGZ15232.1"/>
    </source>
</evidence>
<dbReference type="OrthoDB" id="9776455at2"/>
<feature type="binding site" evidence="7">
    <location>
        <position position="140"/>
    </location>
    <ligand>
        <name>N-formimidoyl-L-glutamate</name>
        <dbReference type="ChEBI" id="CHEBI:58928"/>
    </ligand>
</feature>
<dbReference type="STRING" id="80854.MVIS_2736"/>
<gene>
    <name evidence="7" type="primary">hutI</name>
    <name evidence="8" type="ORF">NVI5450_4144</name>
</gene>
<dbReference type="UniPathway" id="UPA00379">
    <property type="reaction ID" value="UER00551"/>
</dbReference>
<proteinExistence type="inferred from homology"/>
<evidence type="ECO:0000256" key="1">
    <source>
        <dbReference type="ARBA" id="ARBA00012864"/>
    </source>
</evidence>
<feature type="binding site" evidence="7">
    <location>
        <position position="315"/>
    </location>
    <ligand>
        <name>N-formimidoyl-L-glutamate</name>
        <dbReference type="ChEBI" id="CHEBI:58928"/>
    </ligand>
</feature>
<protein>
    <recommendedName>
        <fullName evidence="1 7">Imidazolonepropionase</fullName>
        <ecNumber evidence="1 7">3.5.2.7</ecNumber>
    </recommendedName>
    <alternativeName>
        <fullName evidence="7">Imidazolone-5-propionate hydrolase</fullName>
    </alternativeName>
</protein>
<dbReference type="SUPFAM" id="SSF51338">
    <property type="entry name" value="Composite domain of metallo-dependent hydrolases"/>
    <property type="match status" value="1"/>
</dbReference>
<evidence type="ECO:0000313" key="9">
    <source>
        <dbReference type="Proteomes" id="UP000183794"/>
    </source>
</evidence>
<keyword evidence="2 7" id="KW-0479">Metal-binding</keyword>
<feature type="binding site" evidence="7">
    <location>
        <position position="238"/>
    </location>
    <ligand>
        <name>Zn(2+)</name>
        <dbReference type="ChEBI" id="CHEBI:29105"/>
    </ligand>
</feature>
<keyword evidence="7" id="KW-0963">Cytoplasm</keyword>
<dbReference type="GO" id="GO:0019557">
    <property type="term" value="P:L-histidine catabolic process to glutamate and formate"/>
    <property type="evidence" value="ECO:0007669"/>
    <property type="project" value="UniProtKB-UniPathway"/>
</dbReference>
<feature type="binding site" evidence="7">
    <location>
        <position position="313"/>
    </location>
    <ligand>
        <name>Zn(2+)</name>
        <dbReference type="ChEBI" id="CHEBI:29105"/>
    </ligand>
</feature>
<dbReference type="AlphaFoldDB" id="A0A090IE49"/>
<feature type="binding site" evidence="7">
    <location>
        <position position="68"/>
    </location>
    <ligand>
        <name>Fe(3+)</name>
        <dbReference type="ChEBI" id="CHEBI:29034"/>
    </ligand>
</feature>
<dbReference type="InterPro" id="IPR006680">
    <property type="entry name" value="Amidohydro-rel"/>
</dbReference>
<comment type="function">
    <text evidence="7">Catalyzes the hydrolytic cleavage of the carbon-nitrogen bond in imidazolone-5-propanoate to yield N-formimidoyl-L-glutamate. It is the third step in the universal histidine degradation pathway.</text>
</comment>
<keyword evidence="5 7" id="KW-0862">Zinc</keyword>
<feature type="binding site" evidence="7">
    <location>
        <position position="68"/>
    </location>
    <ligand>
        <name>Zn(2+)</name>
        <dbReference type="ChEBI" id="CHEBI:29105"/>
    </ligand>
</feature>
<dbReference type="CDD" id="cd01296">
    <property type="entry name" value="Imidazolone-5PH"/>
    <property type="match status" value="1"/>
</dbReference>
<dbReference type="GO" id="GO:0005737">
    <property type="term" value="C:cytoplasm"/>
    <property type="evidence" value="ECO:0007669"/>
    <property type="project" value="UniProtKB-SubCell"/>
</dbReference>
<dbReference type="RefSeq" id="WP_045110859.1">
    <property type="nucleotide sequence ID" value="NZ_CAWRBC010000002.1"/>
</dbReference>
<comment type="similarity">
    <text evidence="7">Belongs to the metallo-dependent hydrolases superfamily. HutI family.</text>
</comment>
<dbReference type="HAMAP" id="MF_00372">
    <property type="entry name" value="HutI"/>
    <property type="match status" value="1"/>
</dbReference>
<accession>A0A090IE49</accession>
<dbReference type="Proteomes" id="UP000183794">
    <property type="component" value="Unassembled WGS sequence"/>
</dbReference>
<name>A0A090IE49_9GAMM</name>
<evidence type="ECO:0000256" key="4">
    <source>
        <dbReference type="ARBA" id="ARBA00022808"/>
    </source>
</evidence>
<feature type="binding site" evidence="7">
    <location>
        <position position="140"/>
    </location>
    <ligand>
        <name>4-imidazolone-5-propanoate</name>
        <dbReference type="ChEBI" id="CHEBI:77893"/>
    </ligand>
</feature>
<feature type="binding site" evidence="7">
    <location>
        <position position="70"/>
    </location>
    <ligand>
        <name>Zn(2+)</name>
        <dbReference type="ChEBI" id="CHEBI:29105"/>
    </ligand>
</feature>
<evidence type="ECO:0000256" key="7">
    <source>
        <dbReference type="HAMAP-Rule" id="MF_00372"/>
    </source>
</evidence>
<comment type="cofactor">
    <cofactor evidence="7">
        <name>Zn(2+)</name>
        <dbReference type="ChEBI" id="CHEBI:29105"/>
    </cofactor>
    <cofactor evidence="7">
        <name>Fe(3+)</name>
        <dbReference type="ChEBI" id="CHEBI:29034"/>
    </cofactor>
    <text evidence="7">Binds 1 zinc or iron ion per subunit.</text>
</comment>
<dbReference type="SUPFAM" id="SSF51556">
    <property type="entry name" value="Metallo-dependent hydrolases"/>
    <property type="match status" value="1"/>
</dbReference>
<dbReference type="HOGENOM" id="CLU_041647_0_0_6"/>
<keyword evidence="3 7" id="KW-0378">Hydrolase</keyword>
<feature type="binding site" evidence="7">
    <location>
        <position position="173"/>
    </location>
    <ligand>
        <name>4-imidazolone-5-propanoate</name>
        <dbReference type="ChEBI" id="CHEBI:77893"/>
    </ligand>
</feature>
<dbReference type="InterPro" id="IPR032466">
    <property type="entry name" value="Metal_Hydrolase"/>
</dbReference>
<comment type="catalytic activity">
    <reaction evidence="7">
        <text>4-imidazolone-5-propanoate + H2O = N-formimidoyl-L-glutamate</text>
        <dbReference type="Rhea" id="RHEA:23660"/>
        <dbReference type="ChEBI" id="CHEBI:15377"/>
        <dbReference type="ChEBI" id="CHEBI:58928"/>
        <dbReference type="ChEBI" id="CHEBI:77893"/>
        <dbReference type="EC" id="3.5.2.7"/>
    </reaction>
</comment>
<evidence type="ECO:0000256" key="3">
    <source>
        <dbReference type="ARBA" id="ARBA00022801"/>
    </source>
</evidence>
<dbReference type="PATRIC" id="fig|80854.5.peg.2907"/>
<feature type="binding site" evidence="7">
    <location>
        <position position="70"/>
    </location>
    <ligand>
        <name>Fe(3+)</name>
        <dbReference type="ChEBI" id="CHEBI:29034"/>
    </ligand>
</feature>
<dbReference type="Gene3D" id="2.30.40.10">
    <property type="entry name" value="Urease, subunit C, domain 1"/>
    <property type="match status" value="1"/>
</dbReference>
<keyword evidence="4 7" id="KW-0369">Histidine metabolism</keyword>
<dbReference type="GO" id="GO:0019556">
    <property type="term" value="P:L-histidine catabolic process to glutamate and formamide"/>
    <property type="evidence" value="ECO:0007669"/>
    <property type="project" value="UniProtKB-UniRule"/>
</dbReference>
<dbReference type="InterPro" id="IPR005920">
    <property type="entry name" value="HutI"/>
</dbReference>
<feature type="binding site" evidence="7">
    <location>
        <position position="313"/>
    </location>
    <ligand>
        <name>Fe(3+)</name>
        <dbReference type="ChEBI" id="CHEBI:29034"/>
    </ligand>
</feature>